<dbReference type="Proteomes" id="UP000295493">
    <property type="component" value="Unassembled WGS sequence"/>
</dbReference>
<proteinExistence type="predicted"/>
<dbReference type="EMBL" id="SNWD01000006">
    <property type="protein sequence ID" value="TDN82284.1"/>
    <property type="molecule type" value="Genomic_DNA"/>
</dbReference>
<name>A0A4R6FNL0_9SPHN</name>
<gene>
    <name evidence="1" type="ORF">EV664_10691</name>
</gene>
<keyword evidence="2" id="KW-1185">Reference proteome</keyword>
<dbReference type="AlphaFoldDB" id="A0A4R6FNL0"/>
<evidence type="ECO:0000313" key="1">
    <source>
        <dbReference type="EMBL" id="TDN82284.1"/>
    </source>
</evidence>
<reference evidence="1 2" key="1">
    <citation type="submission" date="2019-03" db="EMBL/GenBank/DDBJ databases">
        <title>Genomic Encyclopedia of Type Strains, Phase IV (KMG-IV): sequencing the most valuable type-strain genomes for metagenomic binning, comparative biology and taxonomic classification.</title>
        <authorList>
            <person name="Goeker M."/>
        </authorList>
    </citation>
    <scope>NUCLEOTIDE SEQUENCE [LARGE SCALE GENOMIC DNA]</scope>
    <source>
        <strain evidence="1 2">DSM 25059</strain>
    </source>
</reference>
<comment type="caution">
    <text evidence="1">The sequence shown here is derived from an EMBL/GenBank/DDBJ whole genome shotgun (WGS) entry which is preliminary data.</text>
</comment>
<organism evidence="1 2">
    <name type="scientific">Stakelama pacifica</name>
    <dbReference type="NCBI Taxonomy" id="517720"/>
    <lineage>
        <taxon>Bacteria</taxon>
        <taxon>Pseudomonadati</taxon>
        <taxon>Pseudomonadota</taxon>
        <taxon>Alphaproteobacteria</taxon>
        <taxon>Sphingomonadales</taxon>
        <taxon>Sphingomonadaceae</taxon>
        <taxon>Stakelama</taxon>
    </lineage>
</organism>
<accession>A0A4R6FNL0</accession>
<evidence type="ECO:0000313" key="2">
    <source>
        <dbReference type="Proteomes" id="UP000295493"/>
    </source>
</evidence>
<sequence length="275" mass="30287">MVSARDMNARSNRPARGFDVFDGAPVRIARDERRMHVRAYNHWVSLLHGRPFPLIDDLDPSDLADFGPSSVLLDFTSGHADPVIRYLGDRLREECGAVAVPDHLNEVPSRSLLSRLTDQYHRIIATRTPIGFEAEFVSRRGHETLYRGILMPFSATGESIDYLYGVINWKELVDADTQARLDAELARAREVPRRTPPIAAIWADGPGGTVPEASGDRAADRLRTRPALAHVALEAGEQEFALLVARRGAASGLDIVARIDGDDPLVRAAILRAAD</sequence>
<protein>
    <recommendedName>
        <fullName evidence="3">PAS domain-containing protein</fullName>
    </recommendedName>
</protein>
<evidence type="ECO:0008006" key="3">
    <source>
        <dbReference type="Google" id="ProtNLM"/>
    </source>
</evidence>